<dbReference type="GO" id="GO:0046688">
    <property type="term" value="P:response to copper ion"/>
    <property type="evidence" value="ECO:0007669"/>
    <property type="project" value="InterPro"/>
</dbReference>
<keyword evidence="13" id="KW-1185">Reference proteome</keyword>
<evidence type="ECO:0000256" key="2">
    <source>
        <dbReference type="ARBA" id="ARBA00022475"/>
    </source>
</evidence>
<dbReference type="EMBL" id="CP001275">
    <property type="protein sequence ID" value="ACM05107.1"/>
    <property type="molecule type" value="Genomic_DNA"/>
</dbReference>
<dbReference type="Proteomes" id="UP000000447">
    <property type="component" value="Chromosome"/>
</dbReference>
<evidence type="ECO:0000256" key="8">
    <source>
        <dbReference type="ARBA" id="ARBA00023136"/>
    </source>
</evidence>
<dbReference type="GO" id="GO:0005507">
    <property type="term" value="F:copper ion binding"/>
    <property type="evidence" value="ECO:0007669"/>
    <property type="project" value="InterPro"/>
</dbReference>
<dbReference type="HOGENOM" id="CLU_388262_0_0_0"/>
<dbReference type="RefSeq" id="WP_015921968.1">
    <property type="nucleotide sequence ID" value="NC_011959.1"/>
</dbReference>
<dbReference type="InterPro" id="IPR014756">
    <property type="entry name" value="Ig_E-set"/>
</dbReference>
<feature type="transmembrane region" description="Helical" evidence="9">
    <location>
        <begin position="334"/>
        <end position="354"/>
    </location>
</feature>
<name>B9L010_THERP</name>
<feature type="transmembrane region" description="Helical" evidence="9">
    <location>
        <begin position="286"/>
        <end position="313"/>
    </location>
</feature>
<dbReference type="Pfam" id="PF04234">
    <property type="entry name" value="CopC"/>
    <property type="match status" value="1"/>
</dbReference>
<dbReference type="eggNOG" id="COG2372">
    <property type="taxonomic scope" value="Bacteria"/>
</dbReference>
<feature type="transmembrane region" description="Helical" evidence="9">
    <location>
        <begin position="195"/>
        <end position="212"/>
    </location>
</feature>
<evidence type="ECO:0000256" key="1">
    <source>
        <dbReference type="ARBA" id="ARBA00004651"/>
    </source>
</evidence>
<evidence type="ECO:0000313" key="12">
    <source>
        <dbReference type="EMBL" id="ACM05107.1"/>
    </source>
</evidence>
<evidence type="ECO:0000259" key="11">
    <source>
        <dbReference type="Pfam" id="PF05425"/>
    </source>
</evidence>
<dbReference type="GO" id="GO:0005886">
    <property type="term" value="C:plasma membrane"/>
    <property type="evidence" value="ECO:0007669"/>
    <property type="project" value="UniProtKB-SubCell"/>
</dbReference>
<feature type="transmembrane region" description="Helical" evidence="9">
    <location>
        <begin position="374"/>
        <end position="394"/>
    </location>
</feature>
<dbReference type="STRING" id="309801.trd_1008"/>
<feature type="transmembrane region" description="Helical" evidence="9">
    <location>
        <begin position="232"/>
        <end position="250"/>
    </location>
</feature>
<keyword evidence="3 9" id="KW-0812">Transmembrane</keyword>
<sequence>MTDRRLTTRLSRFGILLLLLVVIGFLAPTQHAFAHAVLLSANPAPNSLLDRPPKEVALTFSEPVTPIGAGLTIVTPDGRTIRTLTIATSPEGTVLRLPWDANLSQEGTYLVQYRVMGRDGHLIAGHYVFSIGRATEPPPLSASGSAQPLLEAIARWLHLLGLVLIAGSVTIGLLGRGIHEIEAVARRLIRIGHRGLLLIVMASFLLISALFAPPPNMTDSLVLRSIAATPTGQLWSASFLVALAGYLLLLARFSVSIASGSLLLVGLALAVLRAAAGHAATSTYPLVGIVLATVHLVSAAVLAGGTLVGLSLARPLLSASDRSRAAAEQILRRFAPVALVCVELLTISGAYALWTNVADPAQLLTTTYGRILTLKFIVASIFGVTAAGATLYWFRRRAVPWSLLRLQGMEMLLLLILATGLVMLPPARRFEPSGFSQPPLTLAANAGPYLVTLSIEPALPGPNQLSLTLSAPNGEQISDAHVVAEFSAADGPRVVELRRSSTTYTGTIALQQDTWTVLVYVRRPGESTPPPARFRVPIPVPDARILLERADAAMNRLRAVEERTTLTSGGPVVETVIRYQAPDRAAYTVTTSGRPPTETIIIDDRRYDRAGDGPWTVTPWPGSEPFRWPNFRYARTAEEARLLGIESIDGTPCYVLSFYDPASETRYQMWIGLADFLVRRYEMMAIGHYMVGSFARFDDPTIVVDPPPLSD</sequence>
<dbReference type="InterPro" id="IPR014755">
    <property type="entry name" value="Cu-Rt/internalin_Ig-like"/>
</dbReference>
<accession>B9L010</accession>
<dbReference type="Pfam" id="PF05425">
    <property type="entry name" value="CopD"/>
    <property type="match status" value="1"/>
</dbReference>
<keyword evidence="5" id="KW-0732">Signal</keyword>
<evidence type="ECO:0000256" key="9">
    <source>
        <dbReference type="SAM" id="Phobius"/>
    </source>
</evidence>
<comment type="subcellular location">
    <subcellularLocation>
        <location evidence="1">Cell membrane</location>
        <topology evidence="1">Multi-pass membrane protein</topology>
    </subcellularLocation>
</comment>
<organism evidence="12 13">
    <name type="scientific">Thermomicrobium roseum (strain ATCC 27502 / DSM 5159 / P-2)</name>
    <dbReference type="NCBI Taxonomy" id="309801"/>
    <lineage>
        <taxon>Bacteria</taxon>
        <taxon>Pseudomonadati</taxon>
        <taxon>Thermomicrobiota</taxon>
        <taxon>Thermomicrobia</taxon>
        <taxon>Thermomicrobiales</taxon>
        <taxon>Thermomicrobiaceae</taxon>
        <taxon>Thermomicrobium</taxon>
    </lineage>
</organism>
<dbReference type="Gene3D" id="2.60.40.1220">
    <property type="match status" value="1"/>
</dbReference>
<evidence type="ECO:0000256" key="7">
    <source>
        <dbReference type="ARBA" id="ARBA00023008"/>
    </source>
</evidence>
<keyword evidence="2" id="KW-1003">Cell membrane</keyword>
<evidence type="ECO:0000256" key="4">
    <source>
        <dbReference type="ARBA" id="ARBA00022723"/>
    </source>
</evidence>
<dbReference type="InterPro" id="IPR008457">
    <property type="entry name" value="Cu-R_CopD_dom"/>
</dbReference>
<protein>
    <submittedName>
        <fullName evidence="12">Copper resistance protein CopC</fullName>
    </submittedName>
</protein>
<feature type="domain" description="Copper resistance protein D" evidence="11">
    <location>
        <begin position="329"/>
        <end position="416"/>
    </location>
</feature>
<dbReference type="OrthoDB" id="167031at2"/>
<keyword evidence="4" id="KW-0479">Metal-binding</keyword>
<dbReference type="AlphaFoldDB" id="B9L010"/>
<keyword evidence="8 9" id="KW-0472">Membrane</keyword>
<gene>
    <name evidence="12" type="ordered locus">trd_1008</name>
</gene>
<dbReference type="KEGG" id="tro:trd_1008"/>
<proteinExistence type="predicted"/>
<reference evidence="12 13" key="1">
    <citation type="journal article" date="2009" name="PLoS ONE">
        <title>Complete genome sequence of the aerobic CO-oxidizing thermophile Thermomicrobium roseum.</title>
        <authorList>
            <person name="Wu D."/>
            <person name="Raymond J."/>
            <person name="Wu M."/>
            <person name="Chatterji S."/>
            <person name="Ren Q."/>
            <person name="Graham J.E."/>
            <person name="Bryant D.A."/>
            <person name="Robb F."/>
            <person name="Colman A."/>
            <person name="Tallon L.J."/>
            <person name="Badger J.H."/>
            <person name="Madupu R."/>
            <person name="Ward N.L."/>
            <person name="Eisen J.A."/>
        </authorList>
    </citation>
    <scope>NUCLEOTIDE SEQUENCE [LARGE SCALE GENOMIC DNA]</scope>
    <source>
        <strain evidence="13">ATCC 27502 / DSM 5159 / P-2</strain>
    </source>
</reference>
<keyword evidence="6 9" id="KW-1133">Transmembrane helix</keyword>
<dbReference type="PANTHER" id="PTHR34820">
    <property type="entry name" value="INNER MEMBRANE PROTEIN YEBZ"/>
    <property type="match status" value="1"/>
</dbReference>
<feature type="transmembrane region" description="Helical" evidence="9">
    <location>
        <begin position="156"/>
        <end position="174"/>
    </location>
</feature>
<dbReference type="SUPFAM" id="SSF81296">
    <property type="entry name" value="E set domains"/>
    <property type="match status" value="1"/>
</dbReference>
<dbReference type="InterPro" id="IPR032694">
    <property type="entry name" value="CopC/D"/>
</dbReference>
<evidence type="ECO:0000256" key="6">
    <source>
        <dbReference type="ARBA" id="ARBA00022989"/>
    </source>
</evidence>
<keyword evidence="7" id="KW-0186">Copper</keyword>
<feature type="domain" description="CopC" evidence="10">
    <location>
        <begin position="35"/>
        <end position="131"/>
    </location>
</feature>
<dbReference type="InterPro" id="IPR007348">
    <property type="entry name" value="CopC_dom"/>
</dbReference>
<feature type="transmembrane region" description="Helical" evidence="9">
    <location>
        <begin position="406"/>
        <end position="424"/>
    </location>
</feature>
<evidence type="ECO:0000256" key="5">
    <source>
        <dbReference type="ARBA" id="ARBA00022729"/>
    </source>
</evidence>
<evidence type="ECO:0000256" key="3">
    <source>
        <dbReference type="ARBA" id="ARBA00022692"/>
    </source>
</evidence>
<dbReference type="eggNOG" id="COG1276">
    <property type="taxonomic scope" value="Bacteria"/>
</dbReference>
<dbReference type="GO" id="GO:0006825">
    <property type="term" value="P:copper ion transport"/>
    <property type="evidence" value="ECO:0007669"/>
    <property type="project" value="InterPro"/>
</dbReference>
<feature type="transmembrane region" description="Helical" evidence="9">
    <location>
        <begin position="262"/>
        <end position="280"/>
    </location>
</feature>
<dbReference type="PANTHER" id="PTHR34820:SF4">
    <property type="entry name" value="INNER MEMBRANE PROTEIN YEBZ"/>
    <property type="match status" value="1"/>
</dbReference>
<evidence type="ECO:0000259" key="10">
    <source>
        <dbReference type="Pfam" id="PF04234"/>
    </source>
</evidence>
<dbReference type="GO" id="GO:0042597">
    <property type="term" value="C:periplasmic space"/>
    <property type="evidence" value="ECO:0007669"/>
    <property type="project" value="InterPro"/>
</dbReference>
<evidence type="ECO:0000313" key="13">
    <source>
        <dbReference type="Proteomes" id="UP000000447"/>
    </source>
</evidence>